<evidence type="ECO:0000313" key="1">
    <source>
        <dbReference type="EMBL" id="PRC91605.1"/>
    </source>
</evidence>
<comment type="caution">
    <text evidence="1">The sequence shown here is derived from an EMBL/GenBank/DDBJ whole genome shotgun (WGS) entry which is preliminary data.</text>
</comment>
<dbReference type="OrthoDB" id="9800283at2"/>
<keyword evidence="2" id="KW-1185">Reference proteome</keyword>
<dbReference type="Pfam" id="PF02597">
    <property type="entry name" value="ThiS"/>
    <property type="match status" value="1"/>
</dbReference>
<name>A0A2S9GV50_9BURK</name>
<dbReference type="Gene3D" id="3.10.20.30">
    <property type="match status" value="1"/>
</dbReference>
<dbReference type="AlphaFoldDB" id="A0A2S9GV50"/>
<dbReference type="CDD" id="cd00565">
    <property type="entry name" value="Ubl_ThiS"/>
    <property type="match status" value="1"/>
</dbReference>
<reference evidence="1 2" key="1">
    <citation type="submission" date="2018-02" db="EMBL/GenBank/DDBJ databases">
        <title>Solimicrobium silvestre gen. nov., sp. nov., isolated from alpine forest soil.</title>
        <authorList>
            <person name="Margesin R."/>
            <person name="Albuquerque L."/>
            <person name="Zhang D.-C."/>
            <person name="Froufe H.J.C."/>
            <person name="Severino R."/>
            <person name="Roxo I."/>
            <person name="Egas C."/>
            <person name="Da Costa M.S."/>
        </authorList>
    </citation>
    <scope>NUCLEOTIDE SEQUENCE [LARGE SCALE GENOMIC DNA]</scope>
    <source>
        <strain evidence="1 2">S20-91</strain>
    </source>
</reference>
<dbReference type="PANTHER" id="PTHR34472">
    <property type="entry name" value="SULFUR CARRIER PROTEIN THIS"/>
    <property type="match status" value="1"/>
</dbReference>
<evidence type="ECO:0000313" key="2">
    <source>
        <dbReference type="Proteomes" id="UP000237839"/>
    </source>
</evidence>
<dbReference type="InterPro" id="IPR016155">
    <property type="entry name" value="Mopterin_synth/thiamin_S_b"/>
</dbReference>
<dbReference type="InterPro" id="IPR012675">
    <property type="entry name" value="Beta-grasp_dom_sf"/>
</dbReference>
<dbReference type="SUPFAM" id="SSF54285">
    <property type="entry name" value="MoaD/ThiS"/>
    <property type="match status" value="1"/>
</dbReference>
<proteinExistence type="predicted"/>
<dbReference type="InterPro" id="IPR003749">
    <property type="entry name" value="ThiS/MoaD-like"/>
</dbReference>
<dbReference type="RefSeq" id="WP_105533470.1">
    <property type="nucleotide sequence ID" value="NZ_PUGF01000021.1"/>
</dbReference>
<dbReference type="NCBIfam" id="TIGR01683">
    <property type="entry name" value="thiS"/>
    <property type="match status" value="1"/>
</dbReference>
<dbReference type="InterPro" id="IPR010035">
    <property type="entry name" value="Thi_S"/>
</dbReference>
<accession>A0A2S9GV50</accession>
<dbReference type="PANTHER" id="PTHR34472:SF1">
    <property type="entry name" value="SULFUR CARRIER PROTEIN THIS"/>
    <property type="match status" value="1"/>
</dbReference>
<protein>
    <submittedName>
        <fullName evidence="1">ThiS: thiamine biosynthesis protein ThiS</fullName>
    </submittedName>
</protein>
<organism evidence="1 2">
    <name type="scientific">Solimicrobium silvestre</name>
    <dbReference type="NCBI Taxonomy" id="2099400"/>
    <lineage>
        <taxon>Bacteria</taxon>
        <taxon>Pseudomonadati</taxon>
        <taxon>Pseudomonadota</taxon>
        <taxon>Betaproteobacteria</taxon>
        <taxon>Burkholderiales</taxon>
        <taxon>Oxalobacteraceae</taxon>
        <taxon>Solimicrobium</taxon>
    </lineage>
</organism>
<sequence>MMEIILNGAAHQLTEQQSVAELVAALNLTQQAIAVAVNRSIIARPNWGQHQLQAQDQVDVVRAIGGG</sequence>
<dbReference type="EMBL" id="PUGF01000021">
    <property type="protein sequence ID" value="PRC91605.1"/>
    <property type="molecule type" value="Genomic_DNA"/>
</dbReference>
<dbReference type="Proteomes" id="UP000237839">
    <property type="component" value="Unassembled WGS sequence"/>
</dbReference>
<gene>
    <name evidence="1" type="ORF">S2091_3721</name>
</gene>